<dbReference type="GO" id="GO:0003796">
    <property type="term" value="F:lysozyme activity"/>
    <property type="evidence" value="ECO:0007669"/>
    <property type="project" value="InterPro"/>
</dbReference>
<keyword evidence="2" id="KW-0378">Hydrolase</keyword>
<evidence type="ECO:0000313" key="5">
    <source>
        <dbReference type="Proteomes" id="UP000266677"/>
    </source>
</evidence>
<dbReference type="Pfam" id="PF01183">
    <property type="entry name" value="Glyco_hydro_25"/>
    <property type="match status" value="1"/>
</dbReference>
<organism evidence="4 5">
    <name type="scientific">Nocardia panacis</name>
    <dbReference type="NCBI Taxonomy" id="2340916"/>
    <lineage>
        <taxon>Bacteria</taxon>
        <taxon>Bacillati</taxon>
        <taxon>Actinomycetota</taxon>
        <taxon>Actinomycetes</taxon>
        <taxon>Mycobacteriales</taxon>
        <taxon>Nocardiaceae</taxon>
        <taxon>Nocardia</taxon>
    </lineage>
</organism>
<proteinExistence type="inferred from homology"/>
<dbReference type="CDD" id="cd00599">
    <property type="entry name" value="GH25_muramidase"/>
    <property type="match status" value="1"/>
</dbReference>
<comment type="caution">
    <text evidence="4">The sequence shown here is derived from an EMBL/GenBank/DDBJ whole genome shotgun (WGS) entry which is preliminary data.</text>
</comment>
<dbReference type="SMART" id="SM00641">
    <property type="entry name" value="Glyco_25"/>
    <property type="match status" value="1"/>
</dbReference>
<evidence type="ECO:0000313" key="4">
    <source>
        <dbReference type="EMBL" id="RJO75865.1"/>
    </source>
</evidence>
<reference evidence="4 5" key="1">
    <citation type="submission" date="2018-09" db="EMBL/GenBank/DDBJ databases">
        <title>YIM PH21274 draft genome.</title>
        <authorList>
            <person name="Miao C."/>
        </authorList>
    </citation>
    <scope>NUCLEOTIDE SEQUENCE [LARGE SCALE GENOMIC DNA]</scope>
    <source>
        <strain evidence="4 5">YIM PH 21724</strain>
    </source>
</reference>
<gene>
    <name evidence="4" type="ORF">D5S18_13930</name>
</gene>
<dbReference type="GO" id="GO:0016052">
    <property type="term" value="P:carbohydrate catabolic process"/>
    <property type="evidence" value="ECO:0007669"/>
    <property type="project" value="TreeGrafter"/>
</dbReference>
<keyword evidence="5" id="KW-1185">Reference proteome</keyword>
<sequence>MTYYGIDISGWQAEIDLDEVAREGFSYVLVKATQGSDYVSPQYSTQRDATLATGMFFGTYHYVSQEDAGIQVDNHERVEPNRSYPVMLDHEAGSGDISTLRAVCAEFQSRAYRVNLVYLPQWYWRDHIGSPDLTGLPPLAASNYVNGTGYASVLYPGDDDYRWTGYGGNTVAILQFSDRGQVAGLTLDVSAFRGDGTQLAELFSAGGSTG</sequence>
<evidence type="ECO:0000256" key="1">
    <source>
        <dbReference type="ARBA" id="ARBA00010646"/>
    </source>
</evidence>
<dbReference type="OrthoDB" id="3345404at2"/>
<keyword evidence="3" id="KW-0326">Glycosidase</keyword>
<evidence type="ECO:0008006" key="6">
    <source>
        <dbReference type="Google" id="ProtNLM"/>
    </source>
</evidence>
<dbReference type="PROSITE" id="PS51904">
    <property type="entry name" value="GLYCOSYL_HYDROL_F25_2"/>
    <property type="match status" value="1"/>
</dbReference>
<evidence type="ECO:0000256" key="2">
    <source>
        <dbReference type="ARBA" id="ARBA00022801"/>
    </source>
</evidence>
<dbReference type="EMBL" id="QZFU01000017">
    <property type="protein sequence ID" value="RJO75865.1"/>
    <property type="molecule type" value="Genomic_DNA"/>
</dbReference>
<comment type="similarity">
    <text evidence="1">Belongs to the glycosyl hydrolase 25 family.</text>
</comment>
<dbReference type="Proteomes" id="UP000266677">
    <property type="component" value="Unassembled WGS sequence"/>
</dbReference>
<dbReference type="InterPro" id="IPR017853">
    <property type="entry name" value="GH"/>
</dbReference>
<evidence type="ECO:0000256" key="3">
    <source>
        <dbReference type="ARBA" id="ARBA00023295"/>
    </source>
</evidence>
<dbReference type="InterPro" id="IPR018077">
    <property type="entry name" value="Glyco_hydro_fam25_subgr"/>
</dbReference>
<dbReference type="GO" id="GO:0016998">
    <property type="term" value="P:cell wall macromolecule catabolic process"/>
    <property type="evidence" value="ECO:0007669"/>
    <property type="project" value="InterPro"/>
</dbReference>
<dbReference type="PANTHER" id="PTHR34135">
    <property type="entry name" value="LYSOZYME"/>
    <property type="match status" value="1"/>
</dbReference>
<dbReference type="SUPFAM" id="SSF51445">
    <property type="entry name" value="(Trans)glycosidases"/>
    <property type="match status" value="1"/>
</dbReference>
<dbReference type="Gene3D" id="3.20.20.80">
    <property type="entry name" value="Glycosidases"/>
    <property type="match status" value="1"/>
</dbReference>
<dbReference type="RefSeq" id="WP_120040968.1">
    <property type="nucleotide sequence ID" value="NZ_QZFU01000017.1"/>
</dbReference>
<accession>A0A3A4L1L3</accession>
<dbReference type="InterPro" id="IPR002053">
    <property type="entry name" value="Glyco_hydro_25"/>
</dbReference>
<protein>
    <recommendedName>
        <fullName evidence="6">Glycoside hydrolase</fullName>
    </recommendedName>
</protein>
<name>A0A3A4L1L3_9NOCA</name>
<dbReference type="AlphaFoldDB" id="A0A3A4L1L3"/>
<dbReference type="GO" id="GO:0009253">
    <property type="term" value="P:peptidoglycan catabolic process"/>
    <property type="evidence" value="ECO:0007669"/>
    <property type="project" value="InterPro"/>
</dbReference>
<dbReference type="PANTHER" id="PTHR34135:SF2">
    <property type="entry name" value="LYSOZYME"/>
    <property type="match status" value="1"/>
</dbReference>